<comment type="caution">
    <text evidence="2">The sequence shown here is derived from an EMBL/GenBank/DDBJ whole genome shotgun (WGS) entry which is preliminary data.</text>
</comment>
<proteinExistence type="predicted"/>
<dbReference type="Proteomes" id="UP000828251">
    <property type="component" value="Unassembled WGS sequence"/>
</dbReference>
<dbReference type="EMBL" id="JAIQCV010000003">
    <property type="protein sequence ID" value="KAH1113878.1"/>
    <property type="molecule type" value="Genomic_DNA"/>
</dbReference>
<sequence>MAEQNNELLMKNYGIRPTSSAPFPEVNVAVHNKYENKKYRGCGRGRGRSGGRGRGLSGGRGRGHISNRYHGAENAPIRIDIPIGQIVSAKESNPCLKRGRPLGSKDKNPHKRKGAIIQDGNIVEASAQEEAKDITNQKTPEEVQ</sequence>
<protein>
    <submittedName>
        <fullName evidence="2">Uncharacterized protein</fullName>
    </submittedName>
</protein>
<dbReference type="OrthoDB" id="1722122at2759"/>
<feature type="region of interest" description="Disordered" evidence="1">
    <location>
        <begin position="90"/>
        <end position="144"/>
    </location>
</feature>
<name>A0A9D4AFD8_9ROSI</name>
<gene>
    <name evidence="2" type="ORF">J1N35_007256</name>
</gene>
<keyword evidence="3" id="KW-1185">Reference proteome</keyword>
<evidence type="ECO:0000256" key="1">
    <source>
        <dbReference type="SAM" id="MobiDB-lite"/>
    </source>
</evidence>
<accession>A0A9D4AFD8</accession>
<dbReference type="PANTHER" id="PTHR33325">
    <property type="entry name" value="ZINC FINGER, CCHC-TYPE-RELATED"/>
    <property type="match status" value="1"/>
</dbReference>
<feature type="compositionally biased region" description="Basic and acidic residues" evidence="1">
    <location>
        <begin position="129"/>
        <end position="144"/>
    </location>
</feature>
<evidence type="ECO:0000313" key="3">
    <source>
        <dbReference type="Proteomes" id="UP000828251"/>
    </source>
</evidence>
<reference evidence="2 3" key="1">
    <citation type="journal article" date="2021" name="Plant Biotechnol. J.">
        <title>Multi-omics assisted identification of the key and species-specific regulatory components of drought-tolerant mechanisms in Gossypium stocksii.</title>
        <authorList>
            <person name="Yu D."/>
            <person name="Ke L."/>
            <person name="Zhang D."/>
            <person name="Wu Y."/>
            <person name="Sun Y."/>
            <person name="Mei J."/>
            <person name="Sun J."/>
            <person name="Sun Y."/>
        </authorList>
    </citation>
    <scope>NUCLEOTIDE SEQUENCE [LARGE SCALE GENOMIC DNA]</scope>
    <source>
        <strain evidence="3">cv. E1</strain>
        <tissue evidence="2">Leaf</tissue>
    </source>
</reference>
<dbReference type="AlphaFoldDB" id="A0A9D4AFD8"/>
<feature type="compositionally biased region" description="Basic residues" evidence="1">
    <location>
        <begin position="39"/>
        <end position="51"/>
    </location>
</feature>
<organism evidence="2 3">
    <name type="scientific">Gossypium stocksii</name>
    <dbReference type="NCBI Taxonomy" id="47602"/>
    <lineage>
        <taxon>Eukaryota</taxon>
        <taxon>Viridiplantae</taxon>
        <taxon>Streptophyta</taxon>
        <taxon>Embryophyta</taxon>
        <taxon>Tracheophyta</taxon>
        <taxon>Spermatophyta</taxon>
        <taxon>Magnoliopsida</taxon>
        <taxon>eudicotyledons</taxon>
        <taxon>Gunneridae</taxon>
        <taxon>Pentapetalae</taxon>
        <taxon>rosids</taxon>
        <taxon>malvids</taxon>
        <taxon>Malvales</taxon>
        <taxon>Malvaceae</taxon>
        <taxon>Malvoideae</taxon>
        <taxon>Gossypium</taxon>
    </lineage>
</organism>
<feature type="region of interest" description="Disordered" evidence="1">
    <location>
        <begin position="38"/>
        <end position="69"/>
    </location>
</feature>
<dbReference type="PANTHER" id="PTHR33325:SF11">
    <property type="entry name" value="COLD SHOCK DOMAIN-CONTAINING PROTEIN 4-LIKE"/>
    <property type="match status" value="1"/>
</dbReference>
<evidence type="ECO:0000313" key="2">
    <source>
        <dbReference type="EMBL" id="KAH1113878.1"/>
    </source>
</evidence>